<keyword evidence="3" id="KW-0496">Mitochondrion</keyword>
<comment type="caution">
    <text evidence="5">The sequence shown here is derived from an EMBL/GenBank/DDBJ whole genome shotgun (WGS) entry which is preliminary data.</text>
</comment>
<name>A0AAD9IMK1_PROWI</name>
<dbReference type="InterPro" id="IPR057460">
    <property type="entry name" value="CAF17_C"/>
</dbReference>
<accession>A0AAD9IMK1</accession>
<sequence>MLPSLDRAFRYLQGLVTNDLSALETSQKGCVYACLLNAQGRHLHDMFVHRVSGDQPAVLLDVDASGLPDLVKLLRRYRLRQRIDIADVSDTYSSWVLPSLLDVSPSPRAAAQAVDSDVAGSSSRGLSTLYAWQRDPRLAALGARCIGPWAQGQAAAQERFARQRYALGVPEGDAEIPHGQAMPLEYNLDALNGVAYDKGCYIGQELVARTHFKGVIRKRLMPVRLAAAEPDATPAPPQPGARVAVAGAREGAPAKGALRALCQDAGLALLRLDAALPAARDQGPGLRIDEGEGPAWEVHPTVPDWWPAEWTSAEAGSE</sequence>
<dbReference type="EMBL" id="JASFZW010000003">
    <property type="protein sequence ID" value="KAK2079027.1"/>
    <property type="molecule type" value="Genomic_DNA"/>
</dbReference>
<keyword evidence="6" id="KW-1185">Reference proteome</keyword>
<evidence type="ECO:0000256" key="1">
    <source>
        <dbReference type="ARBA" id="ARBA00004173"/>
    </source>
</evidence>
<dbReference type="PANTHER" id="PTHR22602:SF0">
    <property type="entry name" value="TRANSFERASE CAF17, MITOCHONDRIAL-RELATED"/>
    <property type="match status" value="1"/>
</dbReference>
<keyword evidence="2" id="KW-0809">Transit peptide</keyword>
<dbReference type="InterPro" id="IPR017703">
    <property type="entry name" value="YgfZ/GCV_T_CS"/>
</dbReference>
<reference evidence="5" key="1">
    <citation type="submission" date="2021-01" db="EMBL/GenBank/DDBJ databases">
        <authorList>
            <person name="Eckstrom K.M.E."/>
        </authorList>
    </citation>
    <scope>NUCLEOTIDE SEQUENCE</scope>
    <source>
        <strain evidence="5">UVCC 0001</strain>
    </source>
</reference>
<gene>
    <name evidence="5" type="ORF">QBZ16_002717</name>
</gene>
<dbReference type="NCBIfam" id="TIGR03317">
    <property type="entry name" value="ygfZ_signature"/>
    <property type="match status" value="1"/>
</dbReference>
<comment type="subcellular location">
    <subcellularLocation>
        <location evidence="1">Mitochondrion</location>
    </subcellularLocation>
</comment>
<dbReference type="InterPro" id="IPR027266">
    <property type="entry name" value="TrmE/GcvT-like"/>
</dbReference>
<evidence type="ECO:0000256" key="3">
    <source>
        <dbReference type="ARBA" id="ARBA00023128"/>
    </source>
</evidence>
<organism evidence="5 6">
    <name type="scientific">Prototheca wickerhamii</name>
    <dbReference type="NCBI Taxonomy" id="3111"/>
    <lineage>
        <taxon>Eukaryota</taxon>
        <taxon>Viridiplantae</taxon>
        <taxon>Chlorophyta</taxon>
        <taxon>core chlorophytes</taxon>
        <taxon>Trebouxiophyceae</taxon>
        <taxon>Chlorellales</taxon>
        <taxon>Chlorellaceae</taxon>
        <taxon>Prototheca</taxon>
    </lineage>
</organism>
<dbReference type="GO" id="GO:0016226">
    <property type="term" value="P:iron-sulfur cluster assembly"/>
    <property type="evidence" value="ECO:0007669"/>
    <property type="project" value="TreeGrafter"/>
</dbReference>
<dbReference type="Pfam" id="PF25455">
    <property type="entry name" value="Beta-barrel_CAF17_C"/>
    <property type="match status" value="1"/>
</dbReference>
<evidence type="ECO:0000313" key="6">
    <source>
        <dbReference type="Proteomes" id="UP001255856"/>
    </source>
</evidence>
<dbReference type="AlphaFoldDB" id="A0AAD9IMK1"/>
<dbReference type="PANTHER" id="PTHR22602">
    <property type="entry name" value="TRANSFERASE CAF17, MITOCHONDRIAL-RELATED"/>
    <property type="match status" value="1"/>
</dbReference>
<dbReference type="InterPro" id="IPR045179">
    <property type="entry name" value="YgfZ/GcvT"/>
</dbReference>
<dbReference type="Gene3D" id="3.30.1360.120">
    <property type="entry name" value="Probable tRNA modification gtpase trme, domain 1"/>
    <property type="match status" value="1"/>
</dbReference>
<proteinExistence type="predicted"/>
<dbReference type="Proteomes" id="UP001255856">
    <property type="component" value="Unassembled WGS sequence"/>
</dbReference>
<evidence type="ECO:0000259" key="4">
    <source>
        <dbReference type="Pfam" id="PF25455"/>
    </source>
</evidence>
<evidence type="ECO:0000313" key="5">
    <source>
        <dbReference type="EMBL" id="KAK2079027.1"/>
    </source>
</evidence>
<evidence type="ECO:0000256" key="2">
    <source>
        <dbReference type="ARBA" id="ARBA00022946"/>
    </source>
</evidence>
<dbReference type="SUPFAM" id="SSF103025">
    <property type="entry name" value="Folate-binding domain"/>
    <property type="match status" value="1"/>
</dbReference>
<feature type="domain" description="CAF17 C-terminal" evidence="4">
    <location>
        <begin position="217"/>
        <end position="307"/>
    </location>
</feature>
<dbReference type="GO" id="GO:0005759">
    <property type="term" value="C:mitochondrial matrix"/>
    <property type="evidence" value="ECO:0007669"/>
    <property type="project" value="TreeGrafter"/>
</dbReference>
<protein>
    <recommendedName>
        <fullName evidence="4">CAF17 C-terminal domain-containing protein</fullName>
    </recommendedName>
</protein>